<dbReference type="Proteomes" id="UP001500221">
    <property type="component" value="Unassembled WGS sequence"/>
</dbReference>
<organism evidence="2 3">
    <name type="scientific">Nocardioides marinquilinus</name>
    <dbReference type="NCBI Taxonomy" id="1210400"/>
    <lineage>
        <taxon>Bacteria</taxon>
        <taxon>Bacillati</taxon>
        <taxon>Actinomycetota</taxon>
        <taxon>Actinomycetes</taxon>
        <taxon>Propionibacteriales</taxon>
        <taxon>Nocardioidaceae</taxon>
        <taxon>Nocardioides</taxon>
    </lineage>
</organism>
<feature type="domain" description="ER-bound oxygenase mpaB/mpaB'/Rubber oxygenase catalytic" evidence="1">
    <location>
        <begin position="109"/>
        <end position="347"/>
    </location>
</feature>
<proteinExistence type="predicted"/>
<name>A0ABP9PTG7_9ACTN</name>
<keyword evidence="3" id="KW-1185">Reference proteome</keyword>
<protein>
    <submittedName>
        <fullName evidence="2">Oxygenase MpaB family protein</fullName>
    </submittedName>
</protein>
<dbReference type="InterPro" id="IPR037473">
    <property type="entry name" value="Lcp-like"/>
</dbReference>
<evidence type="ECO:0000259" key="1">
    <source>
        <dbReference type="Pfam" id="PF09995"/>
    </source>
</evidence>
<accession>A0ABP9PTG7</accession>
<dbReference type="RefSeq" id="WP_345460077.1">
    <property type="nucleotide sequence ID" value="NZ_BAABKG010000003.1"/>
</dbReference>
<evidence type="ECO:0000313" key="2">
    <source>
        <dbReference type="EMBL" id="GAA5151349.1"/>
    </source>
</evidence>
<reference evidence="3" key="1">
    <citation type="journal article" date="2019" name="Int. J. Syst. Evol. Microbiol.">
        <title>The Global Catalogue of Microorganisms (GCM) 10K type strain sequencing project: providing services to taxonomists for standard genome sequencing and annotation.</title>
        <authorList>
            <consortium name="The Broad Institute Genomics Platform"/>
            <consortium name="The Broad Institute Genome Sequencing Center for Infectious Disease"/>
            <person name="Wu L."/>
            <person name="Ma J."/>
        </authorList>
    </citation>
    <scope>NUCLEOTIDE SEQUENCE [LARGE SCALE GENOMIC DNA]</scope>
    <source>
        <strain evidence="3">JCM 18459</strain>
    </source>
</reference>
<dbReference type="PANTHER" id="PTHR37539">
    <property type="entry name" value="SECRETED PROTEIN-RELATED"/>
    <property type="match status" value="1"/>
</dbReference>
<sequence>MTDTTVPTRPGVPTSLRRVDDARRRFGAFAETYLDAMWDGDPPADAFVADVPRLGHGRAMRLLRTACREGIDAVPDAPDSLRALFAQLDDVPGWLDAERIDHDSRHVARYTRQSGIVLGAASLVSGYANSAASRPLEMTGRYVENAGARTIEVASWLAAVSGPGGLDRFGEGFELTVRVRVIHALVRADLLRRPAWDLPAWGLPISQAYLAYTLVEFALIPMRGMRAIGAPFRPHERAASYARWRYLGHLLGIRADLLPVDEADQERLEEIYLLTRPPVDEFCRELVASINREFLVAEIEGLLPPALRGSVGRGAPAVVHGLERLFLGDEISDELAIPRTRVTGALRVVGPVLGAVHAALDRVPATLAPRAALGRRYQRVQEERLRRTWGVEHDLVDASPAGGRPHPARGDA</sequence>
<comment type="caution">
    <text evidence="2">The sequence shown here is derived from an EMBL/GenBank/DDBJ whole genome shotgun (WGS) entry which is preliminary data.</text>
</comment>
<dbReference type="Pfam" id="PF09995">
    <property type="entry name" value="MPAB_Lcp_cat"/>
    <property type="match status" value="1"/>
</dbReference>
<dbReference type="EMBL" id="BAABKG010000003">
    <property type="protein sequence ID" value="GAA5151349.1"/>
    <property type="molecule type" value="Genomic_DNA"/>
</dbReference>
<dbReference type="PANTHER" id="PTHR37539:SF1">
    <property type="entry name" value="ER-BOUND OXYGENASE MPAB_MPAB'_RUBBER OXYGENASE CATALYTIC DOMAIN-CONTAINING PROTEIN"/>
    <property type="match status" value="1"/>
</dbReference>
<gene>
    <name evidence="2" type="ORF">GCM10023340_30060</name>
</gene>
<dbReference type="InterPro" id="IPR018713">
    <property type="entry name" value="MPAB/Lcp_cat_dom"/>
</dbReference>
<evidence type="ECO:0000313" key="3">
    <source>
        <dbReference type="Proteomes" id="UP001500221"/>
    </source>
</evidence>